<dbReference type="AlphaFoldDB" id="A0A4R3HYQ4"/>
<accession>A0A4R3HYQ4</accession>
<comment type="caution">
    <text evidence="2">The sequence shown here is derived from an EMBL/GenBank/DDBJ whole genome shotgun (WGS) entry which is preliminary data.</text>
</comment>
<dbReference type="RefSeq" id="WP_132257579.1">
    <property type="nucleotide sequence ID" value="NZ_SLZQ01000002.1"/>
</dbReference>
<proteinExistence type="predicted"/>
<sequence length="70" mass="7604">MSIAIIGAGNMVQDLKRLISPFQTGPAPVAAGIGRNSLSGVRHSRRTVSMDKRAAIKRRNQLRHKRAVKG</sequence>
<dbReference type="EMBL" id="SLZQ01000002">
    <property type="protein sequence ID" value="TCS38507.1"/>
    <property type="molecule type" value="Genomic_DNA"/>
</dbReference>
<evidence type="ECO:0000313" key="2">
    <source>
        <dbReference type="EMBL" id="TCS38507.1"/>
    </source>
</evidence>
<keyword evidence="3" id="KW-1185">Reference proteome</keyword>
<feature type="region of interest" description="Disordered" evidence="1">
    <location>
        <begin position="40"/>
        <end position="70"/>
    </location>
</feature>
<evidence type="ECO:0000313" key="3">
    <source>
        <dbReference type="Proteomes" id="UP000295382"/>
    </source>
</evidence>
<name>A0A4R3HYQ4_PAULE</name>
<reference evidence="2 3" key="1">
    <citation type="submission" date="2019-03" db="EMBL/GenBank/DDBJ databases">
        <title>Genomic Encyclopedia of Type Strains, Phase IV (KMG-IV): sequencing the most valuable type-strain genomes for metagenomic binning, comparative biology and taxonomic classification.</title>
        <authorList>
            <person name="Goeker M."/>
        </authorList>
    </citation>
    <scope>NUCLEOTIDE SEQUENCE [LARGE SCALE GENOMIC DNA]</scope>
    <source>
        <strain evidence="2 3">DSM 7445</strain>
    </source>
</reference>
<organism evidence="2 3">
    <name type="scientific">Paucimonas lemoignei</name>
    <name type="common">Pseudomonas lemoignei</name>
    <dbReference type="NCBI Taxonomy" id="29443"/>
    <lineage>
        <taxon>Bacteria</taxon>
        <taxon>Pseudomonadati</taxon>
        <taxon>Pseudomonadota</taxon>
        <taxon>Betaproteobacteria</taxon>
        <taxon>Burkholderiales</taxon>
        <taxon>Burkholderiaceae</taxon>
        <taxon>Paucimonas</taxon>
    </lineage>
</organism>
<dbReference type="Proteomes" id="UP000295382">
    <property type="component" value="Unassembled WGS sequence"/>
</dbReference>
<feature type="compositionally biased region" description="Basic residues" evidence="1">
    <location>
        <begin position="55"/>
        <end position="70"/>
    </location>
</feature>
<gene>
    <name evidence="2" type="ORF">EDC30_102246</name>
</gene>
<protein>
    <submittedName>
        <fullName evidence="2">Uncharacterized protein</fullName>
    </submittedName>
</protein>
<evidence type="ECO:0000256" key="1">
    <source>
        <dbReference type="SAM" id="MobiDB-lite"/>
    </source>
</evidence>